<protein>
    <submittedName>
        <fullName evidence="1">Uncharacterized protein</fullName>
    </submittedName>
</protein>
<comment type="caution">
    <text evidence="1">The sequence shown here is derived from an EMBL/GenBank/DDBJ whole genome shotgun (WGS) entry which is preliminary data.</text>
</comment>
<dbReference type="AlphaFoldDB" id="A0A6B3NQG8"/>
<reference evidence="1" key="1">
    <citation type="submission" date="2019-11" db="EMBL/GenBank/DDBJ databases">
        <title>Genomic insights into an expanded diversity of filamentous marine cyanobacteria reveals the extraordinary biosynthetic potential of Moorea and Okeania.</title>
        <authorList>
            <person name="Ferreira Leao T."/>
            <person name="Wang M."/>
            <person name="Moss N."/>
            <person name="Da Silva R."/>
            <person name="Sanders J."/>
            <person name="Nurk S."/>
            <person name="Gurevich A."/>
            <person name="Humphrey G."/>
            <person name="Reher R."/>
            <person name="Zhu Q."/>
            <person name="Belda-Ferre P."/>
            <person name="Glukhov E."/>
            <person name="Rex R."/>
            <person name="Dorrestein P.C."/>
            <person name="Knight R."/>
            <person name="Pevzner P."/>
            <person name="Gerwick W.H."/>
            <person name="Gerwick L."/>
        </authorList>
    </citation>
    <scope>NUCLEOTIDE SEQUENCE</scope>
    <source>
        <strain evidence="1">SIO1C4</strain>
    </source>
</reference>
<name>A0A6B3NQG8_9CYAN</name>
<sequence>MSNLDSTTAMRGLHLIRYNQSADTANRPIRIDDTLDTQDIEQQMRPAKLNLRRNRPLVSLGYVKTVQPELTTLEQTWASAFIRAGCSAFTGSLWAVNPVVEAAFISCFYNRLWTGDSLGEAFHASRQLARAAAPDSLDWLAYVLFGDPMARPYRPVEGKGYAVVEPIGREIDEPLPPGVPVRFRLSLRRTPPVWHEERVIEVAENLTFENLQVHVKTFGLQVTPDSPITMSLAPTGNYLGWFTLVAPPEMAGNSALVQVFLMDGMLPIHSLMFSLNIENEGYD</sequence>
<organism evidence="1">
    <name type="scientific">Symploca sp. SIO1C4</name>
    <dbReference type="NCBI Taxonomy" id="2607765"/>
    <lineage>
        <taxon>Bacteria</taxon>
        <taxon>Bacillati</taxon>
        <taxon>Cyanobacteriota</taxon>
        <taxon>Cyanophyceae</taxon>
        <taxon>Coleofasciculales</taxon>
        <taxon>Coleofasciculaceae</taxon>
        <taxon>Symploca</taxon>
    </lineage>
</organism>
<gene>
    <name evidence="1" type="ORF">F6J89_30105</name>
</gene>
<accession>A0A6B3NQG8</accession>
<dbReference type="EMBL" id="JAAHFQ010000925">
    <property type="protein sequence ID" value="NER31751.1"/>
    <property type="molecule type" value="Genomic_DNA"/>
</dbReference>
<evidence type="ECO:0000313" key="1">
    <source>
        <dbReference type="EMBL" id="NER31751.1"/>
    </source>
</evidence>
<proteinExistence type="predicted"/>